<sequence length="304" mass="34209">MKTHLVTGATGFVGLRLLGLLKNLECEVRLLSRSSLPGYELIFCDFQKDKIPLSALQSIDTVFHLAGFAHDLHVNSETENLYQIVNVDATVQLAEKAVQAGVKRFVFVSSVKAGGHAFDTRCMTESEQNEPEGIYGKTKREAEIKLLEIGRQSEMHVSIIRSSLVYGPNMKGNLHMMLSGIEKGWFPPLPKLKNRRSMVHVDDLVRAIVLVAEDNQANGEIFIVTDVSPHSSREIYEVMCKLLGKSIPKWSVPKFLFKFVALFNSSLKYKMNKLFEDDCYSSEKIQSIGFKAQRSLKETNETSF</sequence>
<proteinExistence type="predicted"/>
<dbReference type="AlphaFoldDB" id="A0A381YJ85"/>
<evidence type="ECO:0000313" key="2">
    <source>
        <dbReference type="EMBL" id="SVA76672.1"/>
    </source>
</evidence>
<name>A0A381YJ85_9ZZZZ</name>
<dbReference type="PANTHER" id="PTHR43245">
    <property type="entry name" value="BIFUNCTIONAL POLYMYXIN RESISTANCE PROTEIN ARNA"/>
    <property type="match status" value="1"/>
</dbReference>
<dbReference type="EMBL" id="UINC01018285">
    <property type="protein sequence ID" value="SVA76672.1"/>
    <property type="molecule type" value="Genomic_DNA"/>
</dbReference>
<dbReference type="InterPro" id="IPR036291">
    <property type="entry name" value="NAD(P)-bd_dom_sf"/>
</dbReference>
<dbReference type="InterPro" id="IPR050177">
    <property type="entry name" value="Lipid_A_modif_metabolic_enz"/>
</dbReference>
<dbReference type="Pfam" id="PF01370">
    <property type="entry name" value="Epimerase"/>
    <property type="match status" value="1"/>
</dbReference>
<accession>A0A381YJ85</accession>
<dbReference type="InterPro" id="IPR001509">
    <property type="entry name" value="Epimerase_deHydtase"/>
</dbReference>
<evidence type="ECO:0000259" key="1">
    <source>
        <dbReference type="Pfam" id="PF01370"/>
    </source>
</evidence>
<reference evidence="2" key="1">
    <citation type="submission" date="2018-05" db="EMBL/GenBank/DDBJ databases">
        <authorList>
            <person name="Lanie J.A."/>
            <person name="Ng W.-L."/>
            <person name="Kazmierczak K.M."/>
            <person name="Andrzejewski T.M."/>
            <person name="Davidsen T.M."/>
            <person name="Wayne K.J."/>
            <person name="Tettelin H."/>
            <person name="Glass J.I."/>
            <person name="Rusch D."/>
            <person name="Podicherti R."/>
            <person name="Tsui H.-C.T."/>
            <person name="Winkler M.E."/>
        </authorList>
    </citation>
    <scope>NUCLEOTIDE SEQUENCE</scope>
</reference>
<dbReference type="SUPFAM" id="SSF51735">
    <property type="entry name" value="NAD(P)-binding Rossmann-fold domains"/>
    <property type="match status" value="1"/>
</dbReference>
<gene>
    <name evidence="2" type="ORF">METZ01_LOCUS129526</name>
</gene>
<feature type="domain" description="NAD-dependent epimerase/dehydratase" evidence="1">
    <location>
        <begin position="5"/>
        <end position="222"/>
    </location>
</feature>
<dbReference type="PANTHER" id="PTHR43245:SF58">
    <property type="entry name" value="BLL5923 PROTEIN"/>
    <property type="match status" value="1"/>
</dbReference>
<organism evidence="2">
    <name type="scientific">marine metagenome</name>
    <dbReference type="NCBI Taxonomy" id="408172"/>
    <lineage>
        <taxon>unclassified sequences</taxon>
        <taxon>metagenomes</taxon>
        <taxon>ecological metagenomes</taxon>
    </lineage>
</organism>
<protein>
    <recommendedName>
        <fullName evidence="1">NAD-dependent epimerase/dehydratase domain-containing protein</fullName>
    </recommendedName>
</protein>
<dbReference type="Gene3D" id="3.40.50.720">
    <property type="entry name" value="NAD(P)-binding Rossmann-like Domain"/>
    <property type="match status" value="1"/>
</dbReference>